<evidence type="ECO:0000256" key="2">
    <source>
        <dbReference type="ARBA" id="ARBA00022475"/>
    </source>
</evidence>
<comment type="caution">
    <text evidence="7">The sequence shown here is derived from an EMBL/GenBank/DDBJ whole genome shotgun (WGS) entry which is preliminary data.</text>
</comment>
<sequence length="97" mass="10823">MDTGFRKRLLVVWLALSAITLAYLWVGSVDPARAARPSAVVTTSAILMAVIKVRIIFREFMEVRHAPAVLCRLTDAWVVLMAVSLLASYFTGMAIWR</sequence>
<evidence type="ECO:0000256" key="5">
    <source>
        <dbReference type="ARBA" id="ARBA00023136"/>
    </source>
</evidence>
<evidence type="ECO:0000313" key="7">
    <source>
        <dbReference type="EMBL" id="GFG74515.1"/>
    </source>
</evidence>
<dbReference type="Pfam" id="PF03626">
    <property type="entry name" value="COX4_pro"/>
    <property type="match status" value="1"/>
</dbReference>
<dbReference type="Proteomes" id="UP000465361">
    <property type="component" value="Unassembled WGS sequence"/>
</dbReference>
<protein>
    <submittedName>
        <fullName evidence="7">Prokaryotic cytochrome C oxidase subunit IV family protein</fullName>
    </submittedName>
</protein>
<keyword evidence="3 6" id="KW-0812">Transmembrane</keyword>
<evidence type="ECO:0000256" key="3">
    <source>
        <dbReference type="ARBA" id="ARBA00022692"/>
    </source>
</evidence>
<dbReference type="EMBL" id="BLKW01000002">
    <property type="protein sequence ID" value="GFG74515.1"/>
    <property type="molecule type" value="Genomic_DNA"/>
</dbReference>
<dbReference type="AlphaFoldDB" id="A0A7I9XXL3"/>
<keyword evidence="4 6" id="KW-1133">Transmembrane helix</keyword>
<keyword evidence="5 6" id="KW-0472">Membrane</keyword>
<gene>
    <name evidence="7" type="ORF">MBOT_18800</name>
</gene>
<evidence type="ECO:0000256" key="1">
    <source>
        <dbReference type="ARBA" id="ARBA00004651"/>
    </source>
</evidence>
<keyword evidence="8" id="KW-1185">Reference proteome</keyword>
<reference evidence="7 8" key="1">
    <citation type="journal article" date="2019" name="Emerg. Microbes Infect.">
        <title>Comprehensive subspecies identification of 175 nontuberculous mycobacteria species based on 7547 genomic profiles.</title>
        <authorList>
            <person name="Matsumoto Y."/>
            <person name="Kinjo T."/>
            <person name="Motooka D."/>
            <person name="Nabeya D."/>
            <person name="Jung N."/>
            <person name="Uechi K."/>
            <person name="Horii T."/>
            <person name="Iida T."/>
            <person name="Fujita J."/>
            <person name="Nakamura S."/>
        </authorList>
    </citation>
    <scope>NUCLEOTIDE SEQUENCE [LARGE SCALE GENOMIC DNA]</scope>
    <source>
        <strain evidence="7 8">JCM 17322</strain>
    </source>
</reference>
<proteinExistence type="predicted"/>
<dbReference type="GO" id="GO:0005886">
    <property type="term" value="C:plasma membrane"/>
    <property type="evidence" value="ECO:0007669"/>
    <property type="project" value="UniProtKB-SubCell"/>
</dbReference>
<evidence type="ECO:0000256" key="6">
    <source>
        <dbReference type="SAM" id="Phobius"/>
    </source>
</evidence>
<dbReference type="RefSeq" id="WP_163756256.1">
    <property type="nucleotide sequence ID" value="NZ_BLKW01000002.1"/>
</dbReference>
<organism evidence="7 8">
    <name type="scientific">Mycobacterium botniense</name>
    <dbReference type="NCBI Taxonomy" id="84962"/>
    <lineage>
        <taxon>Bacteria</taxon>
        <taxon>Bacillati</taxon>
        <taxon>Actinomycetota</taxon>
        <taxon>Actinomycetes</taxon>
        <taxon>Mycobacteriales</taxon>
        <taxon>Mycobacteriaceae</taxon>
        <taxon>Mycobacterium</taxon>
    </lineage>
</organism>
<feature type="transmembrane region" description="Helical" evidence="6">
    <location>
        <begin position="38"/>
        <end position="57"/>
    </location>
</feature>
<evidence type="ECO:0000256" key="4">
    <source>
        <dbReference type="ARBA" id="ARBA00022989"/>
    </source>
</evidence>
<keyword evidence="2" id="KW-1003">Cell membrane</keyword>
<feature type="transmembrane region" description="Helical" evidence="6">
    <location>
        <begin position="9"/>
        <end position="26"/>
    </location>
</feature>
<accession>A0A7I9XXL3</accession>
<feature type="transmembrane region" description="Helical" evidence="6">
    <location>
        <begin position="77"/>
        <end position="96"/>
    </location>
</feature>
<name>A0A7I9XXL3_9MYCO</name>
<comment type="subcellular location">
    <subcellularLocation>
        <location evidence="1">Cell membrane</location>
        <topology evidence="1">Multi-pass membrane protein</topology>
    </subcellularLocation>
</comment>
<dbReference type="InterPro" id="IPR005171">
    <property type="entry name" value="Cyt_c_oxidase_su4_prok"/>
</dbReference>
<evidence type="ECO:0000313" key="8">
    <source>
        <dbReference type="Proteomes" id="UP000465361"/>
    </source>
</evidence>